<dbReference type="Gene3D" id="1.20.120.80">
    <property type="entry name" value="Cytochrome c oxidase, subunit III, four-helix bundle"/>
    <property type="match status" value="1"/>
</dbReference>
<evidence type="ECO:0000313" key="2">
    <source>
        <dbReference type="EMBL" id="MEG3158617.1"/>
    </source>
</evidence>
<evidence type="ECO:0000313" key="3">
    <source>
        <dbReference type="Proteomes" id="UP001334501"/>
    </source>
</evidence>
<accession>A0ABU7YTF7</accession>
<evidence type="ECO:0008006" key="4">
    <source>
        <dbReference type="Google" id="ProtNLM"/>
    </source>
</evidence>
<feature type="non-terminal residue" evidence="2">
    <location>
        <position position="1"/>
    </location>
</feature>
<feature type="transmembrane region" description="Helical" evidence="1">
    <location>
        <begin position="42"/>
        <end position="66"/>
    </location>
</feature>
<dbReference type="RefSeq" id="WP_412700499.1">
    <property type="nucleotide sequence ID" value="NZ_JAXGFO010000104.1"/>
</dbReference>
<dbReference type="InterPro" id="IPR035973">
    <property type="entry name" value="Cyt_c_oxidase_su3-like_sf"/>
</dbReference>
<keyword evidence="1" id="KW-0812">Transmembrane</keyword>
<name>A0ABU7YTF7_9GAMM</name>
<keyword evidence="1" id="KW-0472">Membrane</keyword>
<proteinExistence type="predicted"/>
<reference evidence="2 3" key="1">
    <citation type="journal article" date="2017" name="Curr. Microbiol.">
        <title>Lysobacter zhanggongensis sp. nov. Isolated from a Pit Mud.</title>
        <authorList>
            <person name="Zhang X.F."/>
            <person name="Wang H.H."/>
            <person name="Sun X.Y."/>
            <person name="Pan C.M."/>
        </authorList>
    </citation>
    <scope>NUCLEOTIDE SEQUENCE [LARGE SCALE GENOMIC DNA]</scope>
    <source>
        <strain evidence="2 3">ZGLJ7-1</strain>
    </source>
</reference>
<dbReference type="Proteomes" id="UP001334501">
    <property type="component" value="Unassembled WGS sequence"/>
</dbReference>
<keyword evidence="1" id="KW-1133">Transmembrane helix</keyword>
<feature type="transmembrane region" description="Helical" evidence="1">
    <location>
        <begin position="87"/>
        <end position="109"/>
    </location>
</feature>
<keyword evidence="3" id="KW-1185">Reference proteome</keyword>
<evidence type="ECO:0000256" key="1">
    <source>
        <dbReference type="SAM" id="Phobius"/>
    </source>
</evidence>
<dbReference type="SUPFAM" id="SSF81452">
    <property type="entry name" value="Cytochrome c oxidase subunit III-like"/>
    <property type="match status" value="1"/>
</dbReference>
<organism evidence="2 3">
    <name type="scientific">Lysobacter zhanggongensis</name>
    <dbReference type="NCBI Taxonomy" id="1774951"/>
    <lineage>
        <taxon>Bacteria</taxon>
        <taxon>Pseudomonadati</taxon>
        <taxon>Pseudomonadota</taxon>
        <taxon>Gammaproteobacteria</taxon>
        <taxon>Lysobacterales</taxon>
        <taxon>Lysobacteraceae</taxon>
        <taxon>Lysobacter</taxon>
    </lineage>
</organism>
<dbReference type="InterPro" id="IPR013833">
    <property type="entry name" value="Cyt_c_oxidase_su3_a-hlx"/>
</dbReference>
<dbReference type="EMBL" id="JAXGFO010000104">
    <property type="protein sequence ID" value="MEG3158617.1"/>
    <property type="molecule type" value="Genomic_DNA"/>
</dbReference>
<gene>
    <name evidence="2" type="ORF">SNE33_12165</name>
</gene>
<comment type="caution">
    <text evidence="2">The sequence shown here is derived from an EMBL/GenBank/DDBJ whole genome shotgun (WGS) entry which is preliminary data.</text>
</comment>
<protein>
    <recommendedName>
        <fullName evidence="4">Cytochrome ubiquinol oxidase subunit I</fullName>
    </recommendedName>
</protein>
<sequence>RAGGASIAATLLGAALALGCVYALLAGPRAHAMDPTRHAYEATVWLLTGWTVAHVLVGTLMQLYCVARRVTGRMDAVHDIDIHNVTLFWHFVAITVVVTVATIAGFPLVA</sequence>